<dbReference type="OrthoDB" id="5231159at2759"/>
<keyword evidence="7" id="KW-1185">Reference proteome</keyword>
<dbReference type="Gene3D" id="6.10.140.2220">
    <property type="match status" value="1"/>
</dbReference>
<dbReference type="AlphaFoldDB" id="A0A8H7CQH9"/>
<dbReference type="Pfam" id="PF01753">
    <property type="entry name" value="zf-MYND"/>
    <property type="match status" value="1"/>
</dbReference>
<feature type="domain" description="MYND-type" evidence="5">
    <location>
        <begin position="14"/>
        <end position="55"/>
    </location>
</feature>
<dbReference type="PROSITE" id="PS50865">
    <property type="entry name" value="ZF_MYND_2"/>
    <property type="match status" value="1"/>
</dbReference>
<evidence type="ECO:0000256" key="2">
    <source>
        <dbReference type="ARBA" id="ARBA00022771"/>
    </source>
</evidence>
<sequence>MSPLSAEILAHRTCATCFKPETKELKHRRCGSCQKAAYCSKECQKEHWPIHKKTCQLQRKNRESLPARGTEARDTLSDIKKWFSKHTQLLVYAAMNAMKLHDRANVRMIKTHMLVVELEPAPSGINGDFVYKFAALRETRDPNYGLTEEACAALADLPDEGGRFRLTMLVRSGTAVYLAPISVDLGPSLQNVRRFGPPDSDWNGFLERAINKTLEAKDETKIVRLQQLY</sequence>
<keyword evidence="2 4" id="KW-0863">Zinc-finger</keyword>
<evidence type="ECO:0000313" key="6">
    <source>
        <dbReference type="EMBL" id="KAF7344531.1"/>
    </source>
</evidence>
<organism evidence="6 7">
    <name type="scientific">Mycena sanguinolenta</name>
    <dbReference type="NCBI Taxonomy" id="230812"/>
    <lineage>
        <taxon>Eukaryota</taxon>
        <taxon>Fungi</taxon>
        <taxon>Dikarya</taxon>
        <taxon>Basidiomycota</taxon>
        <taxon>Agaricomycotina</taxon>
        <taxon>Agaricomycetes</taxon>
        <taxon>Agaricomycetidae</taxon>
        <taxon>Agaricales</taxon>
        <taxon>Marasmiineae</taxon>
        <taxon>Mycenaceae</taxon>
        <taxon>Mycena</taxon>
    </lineage>
</organism>
<evidence type="ECO:0000256" key="3">
    <source>
        <dbReference type="ARBA" id="ARBA00022833"/>
    </source>
</evidence>
<dbReference type="EMBL" id="JACAZH010000021">
    <property type="protein sequence ID" value="KAF7344531.1"/>
    <property type="molecule type" value="Genomic_DNA"/>
</dbReference>
<reference evidence="6" key="1">
    <citation type="submission" date="2020-05" db="EMBL/GenBank/DDBJ databases">
        <title>Mycena genomes resolve the evolution of fungal bioluminescence.</title>
        <authorList>
            <person name="Tsai I.J."/>
        </authorList>
    </citation>
    <scope>NUCLEOTIDE SEQUENCE</scope>
    <source>
        <strain evidence="6">160909Yilan</strain>
    </source>
</reference>
<evidence type="ECO:0000256" key="1">
    <source>
        <dbReference type="ARBA" id="ARBA00022723"/>
    </source>
</evidence>
<keyword evidence="1" id="KW-0479">Metal-binding</keyword>
<name>A0A8H7CQH9_9AGAR</name>
<dbReference type="SUPFAM" id="SSF144232">
    <property type="entry name" value="HIT/MYND zinc finger-like"/>
    <property type="match status" value="1"/>
</dbReference>
<proteinExistence type="predicted"/>
<dbReference type="InterPro" id="IPR002893">
    <property type="entry name" value="Znf_MYND"/>
</dbReference>
<protein>
    <recommendedName>
        <fullName evidence="5">MYND-type domain-containing protein</fullName>
    </recommendedName>
</protein>
<comment type="caution">
    <text evidence="6">The sequence shown here is derived from an EMBL/GenBank/DDBJ whole genome shotgun (WGS) entry which is preliminary data.</text>
</comment>
<gene>
    <name evidence="6" type="ORF">MSAN_01935000</name>
</gene>
<evidence type="ECO:0000313" key="7">
    <source>
        <dbReference type="Proteomes" id="UP000623467"/>
    </source>
</evidence>
<accession>A0A8H7CQH9</accession>
<evidence type="ECO:0000256" key="4">
    <source>
        <dbReference type="PROSITE-ProRule" id="PRU00134"/>
    </source>
</evidence>
<keyword evidence="3" id="KW-0862">Zinc</keyword>
<dbReference type="GO" id="GO:0008270">
    <property type="term" value="F:zinc ion binding"/>
    <property type="evidence" value="ECO:0007669"/>
    <property type="project" value="UniProtKB-KW"/>
</dbReference>
<dbReference type="Proteomes" id="UP000623467">
    <property type="component" value="Unassembled WGS sequence"/>
</dbReference>
<evidence type="ECO:0000259" key="5">
    <source>
        <dbReference type="PROSITE" id="PS50865"/>
    </source>
</evidence>